<organism evidence="1 2">
    <name type="scientific">Marinifilum breve</name>
    <dbReference type="NCBI Taxonomy" id="2184082"/>
    <lineage>
        <taxon>Bacteria</taxon>
        <taxon>Pseudomonadati</taxon>
        <taxon>Bacteroidota</taxon>
        <taxon>Bacteroidia</taxon>
        <taxon>Marinilabiliales</taxon>
        <taxon>Marinifilaceae</taxon>
    </lineage>
</organism>
<reference evidence="1 2" key="1">
    <citation type="submission" date="2018-05" db="EMBL/GenBank/DDBJ databases">
        <title>Marinifilum breve JC075T sp. nov., a marine bacterium isolated from Yongle Blue Hole in the South China Sea.</title>
        <authorList>
            <person name="Fu T."/>
        </authorList>
    </citation>
    <scope>NUCLEOTIDE SEQUENCE [LARGE SCALE GENOMIC DNA]</scope>
    <source>
        <strain evidence="1 2">JC075</strain>
    </source>
</reference>
<gene>
    <name evidence="1" type="ORF">DF185_06765</name>
</gene>
<keyword evidence="2" id="KW-1185">Reference proteome</keyword>
<dbReference type="AlphaFoldDB" id="A0A2V4AE50"/>
<accession>A0A2V4AE50</accession>
<proteinExistence type="predicted"/>
<dbReference type="RefSeq" id="WP_110359977.1">
    <property type="nucleotide sequence ID" value="NZ_QFLI01000002.1"/>
</dbReference>
<dbReference type="Proteomes" id="UP000248079">
    <property type="component" value="Unassembled WGS sequence"/>
</dbReference>
<evidence type="ECO:0000313" key="2">
    <source>
        <dbReference type="Proteomes" id="UP000248079"/>
    </source>
</evidence>
<protein>
    <recommendedName>
        <fullName evidence="3">DUF2262 domain-containing protein</fullName>
    </recommendedName>
</protein>
<evidence type="ECO:0000313" key="1">
    <source>
        <dbReference type="EMBL" id="PXY02344.1"/>
    </source>
</evidence>
<comment type="caution">
    <text evidence="1">The sequence shown here is derived from an EMBL/GenBank/DDBJ whole genome shotgun (WGS) entry which is preliminary data.</text>
</comment>
<evidence type="ECO:0008006" key="3">
    <source>
        <dbReference type="Google" id="ProtNLM"/>
    </source>
</evidence>
<dbReference type="EMBL" id="QFLI01000002">
    <property type="protein sequence ID" value="PXY02344.1"/>
    <property type="molecule type" value="Genomic_DNA"/>
</dbReference>
<sequence>MILQTLFFPNKPFLFKKKINDELFGLMWFNKSKDPKFNHYQAHFIFKPSNHEIDIFFDADKEGINPRQKMFFYEIEKKYSELLRQIVQPVTEKLEKRKLREIKINDFSKEFTLFAISISRVSEFNQEWSLSYYSGKHSMTGFTINFKNWDIISID</sequence>
<name>A0A2V4AE50_9BACT</name>